<dbReference type="Proteomes" id="UP000299102">
    <property type="component" value="Unassembled WGS sequence"/>
</dbReference>
<gene>
    <name evidence="1" type="ORF">EVAR_67173_1</name>
</gene>
<proteinExistence type="predicted"/>
<evidence type="ECO:0000313" key="1">
    <source>
        <dbReference type="EMBL" id="GBP91799.1"/>
    </source>
</evidence>
<evidence type="ECO:0000313" key="2">
    <source>
        <dbReference type="Proteomes" id="UP000299102"/>
    </source>
</evidence>
<sequence>MRAIGKYMVTAMSAKKKNRMKRTRVMGVVRSPFGNYGNFDTYKALSPRLHAVISSTCADRTAAVDDFECIMRLEVSVIKILNMHREAECRSGCVLVRAAGAAQCGSEARRLPGGRAIGARRGPRGAISAHRNLANIYRVSKQYAEWPYYGFYKCTHARSGPSLARSYSALSDTMNLDTILNVPTRSDDPLVGCRTVMIVVGSNVNRADCGACSRAGALNNYDLVAISSLTIGGCALSFLDAPAIGPKSSVCHFTIPRAVLYSKIL</sequence>
<protein>
    <submittedName>
        <fullName evidence="1">Uncharacterized protein</fullName>
    </submittedName>
</protein>
<name>A0A4C1ZXR7_EUMVA</name>
<dbReference type="AlphaFoldDB" id="A0A4C1ZXR7"/>
<organism evidence="1 2">
    <name type="scientific">Eumeta variegata</name>
    <name type="common">Bagworm moth</name>
    <name type="synonym">Eumeta japonica</name>
    <dbReference type="NCBI Taxonomy" id="151549"/>
    <lineage>
        <taxon>Eukaryota</taxon>
        <taxon>Metazoa</taxon>
        <taxon>Ecdysozoa</taxon>
        <taxon>Arthropoda</taxon>
        <taxon>Hexapoda</taxon>
        <taxon>Insecta</taxon>
        <taxon>Pterygota</taxon>
        <taxon>Neoptera</taxon>
        <taxon>Endopterygota</taxon>
        <taxon>Lepidoptera</taxon>
        <taxon>Glossata</taxon>
        <taxon>Ditrysia</taxon>
        <taxon>Tineoidea</taxon>
        <taxon>Psychidae</taxon>
        <taxon>Oiketicinae</taxon>
        <taxon>Eumeta</taxon>
    </lineage>
</organism>
<accession>A0A4C1ZXR7</accession>
<keyword evidence="2" id="KW-1185">Reference proteome</keyword>
<dbReference type="EMBL" id="BGZK01002211">
    <property type="protein sequence ID" value="GBP91799.1"/>
    <property type="molecule type" value="Genomic_DNA"/>
</dbReference>
<reference evidence="1 2" key="1">
    <citation type="journal article" date="2019" name="Commun. Biol.">
        <title>The bagworm genome reveals a unique fibroin gene that provides high tensile strength.</title>
        <authorList>
            <person name="Kono N."/>
            <person name="Nakamura H."/>
            <person name="Ohtoshi R."/>
            <person name="Tomita M."/>
            <person name="Numata K."/>
            <person name="Arakawa K."/>
        </authorList>
    </citation>
    <scope>NUCLEOTIDE SEQUENCE [LARGE SCALE GENOMIC DNA]</scope>
</reference>
<comment type="caution">
    <text evidence="1">The sequence shown here is derived from an EMBL/GenBank/DDBJ whole genome shotgun (WGS) entry which is preliminary data.</text>
</comment>